<dbReference type="Proteomes" id="UP001620461">
    <property type="component" value="Unassembled WGS sequence"/>
</dbReference>
<comment type="caution">
    <text evidence="1">The sequence shown here is derived from an EMBL/GenBank/DDBJ whole genome shotgun (WGS) entry which is preliminary data.</text>
</comment>
<name>A0ABW8JM97_9GAMM</name>
<reference evidence="1 2" key="1">
    <citation type="submission" date="2020-10" db="EMBL/GenBank/DDBJ databases">
        <title>Phylogeny of dyella-like bacteria.</title>
        <authorList>
            <person name="Fu J."/>
        </authorList>
    </citation>
    <scope>NUCLEOTIDE SEQUENCE [LARGE SCALE GENOMIC DNA]</scope>
    <source>
        <strain evidence="1 2">JP1</strain>
    </source>
</reference>
<organism evidence="1 2">
    <name type="scientific">Dyella jejuensis</name>
    <dbReference type="NCBI Taxonomy" id="1432009"/>
    <lineage>
        <taxon>Bacteria</taxon>
        <taxon>Pseudomonadati</taxon>
        <taxon>Pseudomonadota</taxon>
        <taxon>Gammaproteobacteria</taxon>
        <taxon>Lysobacterales</taxon>
        <taxon>Rhodanobacteraceae</taxon>
        <taxon>Dyella</taxon>
    </lineage>
</organism>
<proteinExistence type="predicted"/>
<protein>
    <recommendedName>
        <fullName evidence="3">Toxin CdiA</fullName>
    </recommendedName>
</protein>
<keyword evidence="2" id="KW-1185">Reference proteome</keyword>
<gene>
    <name evidence="1" type="ORF">ISP15_18055</name>
</gene>
<evidence type="ECO:0008006" key="3">
    <source>
        <dbReference type="Google" id="ProtNLM"/>
    </source>
</evidence>
<evidence type="ECO:0000313" key="1">
    <source>
        <dbReference type="EMBL" id="MFK2902236.1"/>
    </source>
</evidence>
<evidence type="ECO:0000313" key="2">
    <source>
        <dbReference type="Proteomes" id="UP001620461"/>
    </source>
</evidence>
<sequence length="348" mass="35949">IQQMADYLTSQGYKPGTPEFATMLQLASTAVGAAVGGGTGAATALDGTRYNYLSHPQLKALQDQIKQCNGDQVCIQTAQTDAEKLSAKQEQDLVSGCNASGVNCADQYKDGISTAIDYVNDPLAAQLGLQVDQYITAQDYVNNRGGWGLVMADKGRSEVGNMMMGIAAGGATSGLGGAGAIGEFAAEAYGGIQTGSLWQFALATRTGTALTSGAVNWGVQLVKNGGDLSQTNYIDVGASLVGGYLGYGGNLAWNGLVGIGVGMTQTEANNLYYGKNDNLLVGGLTSGLTTMAGFKVGDVYTNWTMKPIFTSVGSVIAGNAAGTTSTELFNGIIEKYNKNIQQNNGSKQ</sequence>
<feature type="non-terminal residue" evidence="1">
    <location>
        <position position="1"/>
    </location>
</feature>
<accession>A0ABW8JM97</accession>
<dbReference type="RefSeq" id="WP_404549372.1">
    <property type="nucleotide sequence ID" value="NZ_JADIKJ010000041.1"/>
</dbReference>
<dbReference type="EMBL" id="JADIKJ010000041">
    <property type="protein sequence ID" value="MFK2902236.1"/>
    <property type="molecule type" value="Genomic_DNA"/>
</dbReference>